<keyword evidence="4 7" id="KW-0812">Transmembrane</keyword>
<reference evidence="12" key="1">
    <citation type="submission" date="2024-06" db="EMBL/GenBank/DDBJ databases">
        <title>Hwangdonia haimaensis gen. nov., sp. nov., a member of the family Flavobacteriaceae isolated from the haima cold seep.</title>
        <authorList>
            <person name="Li J."/>
        </authorList>
    </citation>
    <scope>NUCLEOTIDE SEQUENCE [LARGE SCALE GENOMIC DNA]</scope>
    <source>
        <strain evidence="12">SCSIO 19198</strain>
    </source>
</reference>
<dbReference type="KEGG" id="hws:RNZ46_04935"/>
<sequence length="891" mass="103414">MFLLILKSSACLAVFILFYKLFLEKESVHHFKRFYLLGALLVSMVIPFITFTEYIQVEPGQEFMPFQPLAFTYAVVEKNTTWQEYIPYILWSIYALGVIIFSIRFLKNLFQLFQKIKTNPKFKNQNFINVLLVDLIHPHTFFNYIFLNKNKYEHNRIPNEVLWHEQTHAKQKHALDILFLEILHIIFWFNPLLYFIKKDIKLNHEFLADQAVLKQGVDTKNYQQLLLACSSPDDYRDARTNQLANAINYSLIKKRFTVMKTQTSKKVFWLKGLLILPILAMLIYGFSEKEIVEKEMASFKYSTTQETEKGATTAMMNEYKAFIEEVEKTNTIWAPKLNRAIAIYDLMTEAQRATVKKYPESPLANLATIKPKTPTETLFNSWKNKTEFAIWIDSKHVPNETLNNYKASDFKYYTRSFVYNNARSEKFPQPYQNHLYTKKGFEASYLKRNVNNYKSLKNDYLKAKKEFINSGKKDDSELRILKVRLDKLYNLLSKENIEKYNVKLISSTNKLELQQKRDKHVLILINKKGQLLVNDNLCKIKNLKNHLKKLSTEESEISSVDIKTDTDAPKEIINKVIKTLRELGILKVNLNKDTYEKPTQQKATPKEVAEYNKLAKHMSKQIKNKGSIKLKQVKRLKHLYSLMSNNQKEQAEPFPDLSLVPPPPPPAPKPAKAELVEVPAKSPKAPKAPKPPKTDKTKEVVPPPPPPVIKPSGENNSNHSEELQKAWKAFKTEGDTYGEAVQNYSTNKKGTLSALNKKYKEVMKLYKAYHDIAKNENQNAVPPPPPPMDPFSTYSSLAQRTKYIPVNRENNLQRLRVLYDKISDSKKNKVESPDSIGNYIKQLNSLTAEQTKKVTKLLNNINKKAKSEGRKFYSTEEYKMLEDLYASMISN</sequence>
<organism evidence="11 12">
    <name type="scientific">Hwangdonia lutea</name>
    <dbReference type="NCBI Taxonomy" id="3075823"/>
    <lineage>
        <taxon>Bacteria</taxon>
        <taxon>Pseudomonadati</taxon>
        <taxon>Bacteroidota</taxon>
        <taxon>Flavobacteriia</taxon>
        <taxon>Flavobacteriales</taxon>
        <taxon>Flavobacteriaceae</taxon>
        <taxon>Hwangdonia</taxon>
    </lineage>
</organism>
<evidence type="ECO:0000256" key="8">
    <source>
        <dbReference type="SAM" id="MobiDB-lite"/>
    </source>
</evidence>
<keyword evidence="7" id="KW-0653">Protein transport</keyword>
<evidence type="ECO:0000313" key="12">
    <source>
        <dbReference type="Proteomes" id="UP001302486"/>
    </source>
</evidence>
<proteinExistence type="inferred from homology"/>
<dbReference type="AlphaFoldDB" id="A0AA97EN54"/>
<keyword evidence="12" id="KW-1185">Reference proteome</keyword>
<comment type="similarity">
    <text evidence="2 7">Belongs to the ExbD/TolR family.</text>
</comment>
<evidence type="ECO:0000256" key="6">
    <source>
        <dbReference type="ARBA" id="ARBA00023136"/>
    </source>
</evidence>
<protein>
    <submittedName>
        <fullName evidence="11">M56 family metallopeptidase</fullName>
    </submittedName>
</protein>
<evidence type="ECO:0000259" key="10">
    <source>
        <dbReference type="Pfam" id="PF05569"/>
    </source>
</evidence>
<evidence type="ECO:0000256" key="2">
    <source>
        <dbReference type="ARBA" id="ARBA00005811"/>
    </source>
</evidence>
<evidence type="ECO:0000313" key="11">
    <source>
        <dbReference type="EMBL" id="WOD44604.1"/>
    </source>
</evidence>
<feature type="transmembrane region" description="Helical" evidence="9">
    <location>
        <begin position="268"/>
        <end position="286"/>
    </location>
</feature>
<dbReference type="InterPro" id="IPR003400">
    <property type="entry name" value="ExbD"/>
</dbReference>
<evidence type="ECO:0000256" key="3">
    <source>
        <dbReference type="ARBA" id="ARBA00022475"/>
    </source>
</evidence>
<evidence type="ECO:0000256" key="5">
    <source>
        <dbReference type="ARBA" id="ARBA00022989"/>
    </source>
</evidence>
<dbReference type="PANTHER" id="PTHR34978">
    <property type="entry name" value="POSSIBLE SENSOR-TRANSDUCER PROTEIN BLAR"/>
    <property type="match status" value="1"/>
</dbReference>
<feature type="region of interest" description="Disordered" evidence="8">
    <location>
        <begin position="648"/>
        <end position="718"/>
    </location>
</feature>
<keyword evidence="3" id="KW-1003">Cell membrane</keyword>
<dbReference type="GO" id="GO:0022857">
    <property type="term" value="F:transmembrane transporter activity"/>
    <property type="evidence" value="ECO:0007669"/>
    <property type="project" value="InterPro"/>
</dbReference>
<evidence type="ECO:0000256" key="4">
    <source>
        <dbReference type="ARBA" id="ARBA00022692"/>
    </source>
</evidence>
<gene>
    <name evidence="11" type="ORF">RNZ46_04935</name>
</gene>
<dbReference type="Pfam" id="PF02472">
    <property type="entry name" value="ExbD"/>
    <property type="match status" value="1"/>
</dbReference>
<evidence type="ECO:0000256" key="7">
    <source>
        <dbReference type="RuleBase" id="RU003879"/>
    </source>
</evidence>
<comment type="subcellular location">
    <subcellularLocation>
        <location evidence="1">Cell membrane</location>
        <topology evidence="1">Single-pass membrane protein</topology>
    </subcellularLocation>
    <subcellularLocation>
        <location evidence="7">Cell membrane</location>
        <topology evidence="7">Single-pass type II membrane protein</topology>
    </subcellularLocation>
</comment>
<dbReference type="GO" id="GO:0005886">
    <property type="term" value="C:plasma membrane"/>
    <property type="evidence" value="ECO:0007669"/>
    <property type="project" value="UniProtKB-SubCell"/>
</dbReference>
<dbReference type="CDD" id="cd07341">
    <property type="entry name" value="M56_BlaR1_MecR1_like"/>
    <property type="match status" value="1"/>
</dbReference>
<feature type="transmembrane region" description="Helical" evidence="9">
    <location>
        <begin position="34"/>
        <end position="55"/>
    </location>
</feature>
<keyword evidence="7" id="KW-0813">Transport</keyword>
<dbReference type="Pfam" id="PF05569">
    <property type="entry name" value="Peptidase_M56"/>
    <property type="match status" value="1"/>
</dbReference>
<keyword evidence="5 9" id="KW-1133">Transmembrane helix</keyword>
<keyword evidence="6 9" id="KW-0472">Membrane</keyword>
<evidence type="ECO:0000256" key="9">
    <source>
        <dbReference type="SAM" id="Phobius"/>
    </source>
</evidence>
<dbReference type="InterPro" id="IPR052173">
    <property type="entry name" value="Beta-lactam_resp_regulator"/>
</dbReference>
<dbReference type="PANTHER" id="PTHR34978:SF3">
    <property type="entry name" value="SLR0241 PROTEIN"/>
    <property type="match status" value="1"/>
</dbReference>
<dbReference type="InterPro" id="IPR008756">
    <property type="entry name" value="Peptidase_M56"/>
</dbReference>
<feature type="transmembrane region" description="Helical" evidence="9">
    <location>
        <begin position="6"/>
        <end position="22"/>
    </location>
</feature>
<dbReference type="Proteomes" id="UP001302486">
    <property type="component" value="Chromosome"/>
</dbReference>
<feature type="compositionally biased region" description="Low complexity" evidence="8">
    <location>
        <begin position="676"/>
        <end position="685"/>
    </location>
</feature>
<feature type="transmembrane region" description="Helical" evidence="9">
    <location>
        <begin position="127"/>
        <end position="146"/>
    </location>
</feature>
<feature type="domain" description="Peptidase M56" evidence="10">
    <location>
        <begin position="161"/>
        <end position="258"/>
    </location>
</feature>
<accession>A0AA97EN54</accession>
<dbReference type="RefSeq" id="WP_316984268.1">
    <property type="nucleotide sequence ID" value="NZ_CP136521.1"/>
</dbReference>
<name>A0AA97EN54_9FLAO</name>
<dbReference type="EMBL" id="CP136521">
    <property type="protein sequence ID" value="WOD44604.1"/>
    <property type="molecule type" value="Genomic_DNA"/>
</dbReference>
<evidence type="ECO:0000256" key="1">
    <source>
        <dbReference type="ARBA" id="ARBA00004162"/>
    </source>
</evidence>
<feature type="compositionally biased region" description="Pro residues" evidence="8">
    <location>
        <begin position="660"/>
        <end position="669"/>
    </location>
</feature>
<feature type="transmembrane region" description="Helical" evidence="9">
    <location>
        <begin position="177"/>
        <end position="196"/>
    </location>
</feature>
<feature type="transmembrane region" description="Helical" evidence="9">
    <location>
        <begin position="85"/>
        <end position="106"/>
    </location>
</feature>
<dbReference type="GO" id="GO:0015031">
    <property type="term" value="P:protein transport"/>
    <property type="evidence" value="ECO:0007669"/>
    <property type="project" value="UniProtKB-KW"/>
</dbReference>